<dbReference type="EMBL" id="JAWZZT010001792">
    <property type="protein sequence ID" value="MDX7019203.1"/>
    <property type="molecule type" value="Genomic_DNA"/>
</dbReference>
<sequence>MNTNNEETFYQAMRRKGVSRRSFLKYCSLAATSLG</sequence>
<evidence type="ECO:0000313" key="3">
    <source>
        <dbReference type="Proteomes" id="UP001279012"/>
    </source>
</evidence>
<evidence type="ECO:0000256" key="1">
    <source>
        <dbReference type="ARBA" id="ARBA00022729"/>
    </source>
</evidence>
<protein>
    <submittedName>
        <fullName evidence="2">Twin-arginine translocation signal domain-containing protein</fullName>
    </submittedName>
</protein>
<gene>
    <name evidence="2" type="ORF">SJ059_32790</name>
</gene>
<keyword evidence="1" id="KW-0732">Signal</keyword>
<dbReference type="PROSITE" id="PS51318">
    <property type="entry name" value="TAT"/>
    <property type="match status" value="1"/>
</dbReference>
<accession>A0AAW9EE17</accession>
<dbReference type="NCBIfam" id="TIGR01409">
    <property type="entry name" value="TAT_signal_seq"/>
    <property type="match status" value="1"/>
</dbReference>
<comment type="caution">
    <text evidence="2">The sequence shown here is derived from an EMBL/GenBank/DDBJ whole genome shotgun (WGS) entry which is preliminary data.</text>
</comment>
<feature type="non-terminal residue" evidence="2">
    <location>
        <position position="35"/>
    </location>
</feature>
<organism evidence="2 3">
    <name type="scientific">Klebsiella aerogenes</name>
    <name type="common">Enterobacter aerogenes</name>
    <dbReference type="NCBI Taxonomy" id="548"/>
    <lineage>
        <taxon>Bacteria</taxon>
        <taxon>Pseudomonadati</taxon>
        <taxon>Pseudomonadota</taxon>
        <taxon>Gammaproteobacteria</taxon>
        <taxon>Enterobacterales</taxon>
        <taxon>Enterobacteriaceae</taxon>
        <taxon>Klebsiella/Raoultella group</taxon>
        <taxon>Klebsiella</taxon>
    </lineage>
</organism>
<dbReference type="InterPro" id="IPR019546">
    <property type="entry name" value="TAT_signal_bac_arc"/>
</dbReference>
<reference evidence="2" key="1">
    <citation type="submission" date="2023-11" db="EMBL/GenBank/DDBJ databases">
        <title>Detection of rare carbapenemases in Enterobacterales - comparison of two colorimetric and two CIM-based carbapenemase assays.</title>
        <authorList>
            <person name="Schaffarczyk L."/>
            <person name="Noster J."/>
            <person name="Stelzer Y."/>
            <person name="Sattler J."/>
            <person name="Gatermann S."/>
            <person name="Hamprecht A."/>
        </authorList>
    </citation>
    <scope>NUCLEOTIDE SEQUENCE</scope>
    <source>
        <strain evidence="2">CIM-Cont-037</strain>
    </source>
</reference>
<name>A0AAW9EE17_KLEAE</name>
<dbReference type="InterPro" id="IPR006311">
    <property type="entry name" value="TAT_signal"/>
</dbReference>
<dbReference type="Proteomes" id="UP001279012">
    <property type="component" value="Unassembled WGS sequence"/>
</dbReference>
<dbReference type="AlphaFoldDB" id="A0AAW9EE17"/>
<proteinExistence type="predicted"/>
<evidence type="ECO:0000313" key="2">
    <source>
        <dbReference type="EMBL" id="MDX7019203.1"/>
    </source>
</evidence>